<dbReference type="Proteomes" id="UP001341840">
    <property type="component" value="Unassembled WGS sequence"/>
</dbReference>
<comment type="caution">
    <text evidence="1">The sequence shown here is derived from an EMBL/GenBank/DDBJ whole genome shotgun (WGS) entry which is preliminary data.</text>
</comment>
<evidence type="ECO:0000313" key="1">
    <source>
        <dbReference type="EMBL" id="MED6135223.1"/>
    </source>
</evidence>
<name>A0ABU6SH18_9FABA</name>
<gene>
    <name evidence="1" type="ORF">PIB30_044277</name>
</gene>
<keyword evidence="2" id="KW-1185">Reference proteome</keyword>
<proteinExistence type="predicted"/>
<organism evidence="1 2">
    <name type="scientific">Stylosanthes scabra</name>
    <dbReference type="NCBI Taxonomy" id="79078"/>
    <lineage>
        <taxon>Eukaryota</taxon>
        <taxon>Viridiplantae</taxon>
        <taxon>Streptophyta</taxon>
        <taxon>Embryophyta</taxon>
        <taxon>Tracheophyta</taxon>
        <taxon>Spermatophyta</taxon>
        <taxon>Magnoliopsida</taxon>
        <taxon>eudicotyledons</taxon>
        <taxon>Gunneridae</taxon>
        <taxon>Pentapetalae</taxon>
        <taxon>rosids</taxon>
        <taxon>fabids</taxon>
        <taxon>Fabales</taxon>
        <taxon>Fabaceae</taxon>
        <taxon>Papilionoideae</taxon>
        <taxon>50 kb inversion clade</taxon>
        <taxon>dalbergioids sensu lato</taxon>
        <taxon>Dalbergieae</taxon>
        <taxon>Pterocarpus clade</taxon>
        <taxon>Stylosanthes</taxon>
    </lineage>
</organism>
<evidence type="ECO:0000313" key="2">
    <source>
        <dbReference type="Proteomes" id="UP001341840"/>
    </source>
</evidence>
<protein>
    <submittedName>
        <fullName evidence="1">Uncharacterized protein</fullName>
    </submittedName>
</protein>
<reference evidence="1 2" key="1">
    <citation type="journal article" date="2023" name="Plants (Basel)">
        <title>Bridging the Gap: Combining Genomics and Transcriptomics Approaches to Understand Stylosanthes scabra, an Orphan Legume from the Brazilian Caatinga.</title>
        <authorList>
            <person name="Ferreira-Neto J.R.C."/>
            <person name="da Silva M.D."/>
            <person name="Binneck E."/>
            <person name="de Melo N.F."/>
            <person name="da Silva R.H."/>
            <person name="de Melo A.L.T.M."/>
            <person name="Pandolfi V."/>
            <person name="Bustamante F.O."/>
            <person name="Brasileiro-Vidal A.C."/>
            <person name="Benko-Iseppon A.M."/>
        </authorList>
    </citation>
    <scope>NUCLEOTIDE SEQUENCE [LARGE SCALE GENOMIC DNA]</scope>
    <source>
        <tissue evidence="1">Leaves</tissue>
    </source>
</reference>
<dbReference type="EMBL" id="JASCZI010060678">
    <property type="protein sequence ID" value="MED6135223.1"/>
    <property type="molecule type" value="Genomic_DNA"/>
</dbReference>
<sequence length="130" mass="14705">MIWSGSIQVQFESAAAEGRERERERELAGIGSAAPSRSCAVRCSGRLLRHHSGQFSLLDHQRPAFAVLHLSFAFAGRPFSSITFLPFELPPPSFRQIIELQFPSTSHTRSNTRIESRRCYWSSTLIQLSR</sequence>
<accession>A0ABU6SH18</accession>